<dbReference type="PROSITE" id="PS50958">
    <property type="entry name" value="SMB_2"/>
    <property type="match status" value="1"/>
</dbReference>
<accession>V4B0L9</accession>
<evidence type="ECO:0000256" key="3">
    <source>
        <dbReference type="SAM" id="SignalP"/>
    </source>
</evidence>
<dbReference type="CTD" id="20241658"/>
<dbReference type="HOGENOM" id="CLU_581786_0_0_1"/>
<proteinExistence type="predicted"/>
<gene>
    <name evidence="5" type="ORF">LOTGIDRAFT_171138</name>
</gene>
<name>V4B0L9_LOTGI</name>
<dbReference type="PROSITE" id="PS00524">
    <property type="entry name" value="SMB_1"/>
    <property type="match status" value="1"/>
</dbReference>
<dbReference type="GeneID" id="20241658"/>
<sequence length="522" mass="59954">MLGLILFFQWILTSSSTDWLSVNNNSHADSLVGNNSTRSDHIENTCFNFNPQSCSGVCGQFFELWCSCDEYCQVYRRCCFDYEAVCKEESEIYRSQHENLMNVSTECDSNISGYVLPQQIITSCSLSNYSLTTVELCKSETRSSAVVSKVMSNRTGLHYKNRYCMLCNGEKPDDVVYWSTMVGTTDRKDRIRDIQHIINFFQNSIQMIPPPNSEEIICFPELISTCEKFASPEESRLCKEKALSPIRYKTNIYKNTFCLQCNVVLSPNNNSCFMATKTDIFYGHYEQSLVFSIVLNWKNNRQASISIHSHMSLIESLSCSLDSQDNIQTCKIQKCVGTLPVVNDTCLIGENHIGCIRYFFKMNFTIPMDISSEQVLEHISSKLVQVATNLERAFNVTKYYSQNVALHDITIVNDHVFGYIILDRMAYSLCDLDFKSVKPERYFEYLDNNLFINLRGSIVTCRFTVACISWCDHWSENELKCSRYQRSFTGNFSDIASFSTKMTPIHVFILFLIHLYGIVVAD</sequence>
<feature type="transmembrane region" description="Helical" evidence="2">
    <location>
        <begin position="503"/>
        <end position="521"/>
    </location>
</feature>
<evidence type="ECO:0000256" key="1">
    <source>
        <dbReference type="ARBA" id="ARBA00023157"/>
    </source>
</evidence>
<feature type="domain" description="SMB" evidence="4">
    <location>
        <begin position="50"/>
        <end position="90"/>
    </location>
</feature>
<evidence type="ECO:0000313" key="6">
    <source>
        <dbReference type="Proteomes" id="UP000030746"/>
    </source>
</evidence>
<dbReference type="AlphaFoldDB" id="V4B0L9"/>
<dbReference type="OrthoDB" id="6149331at2759"/>
<keyword evidence="3" id="KW-0732">Signal</keyword>
<evidence type="ECO:0000256" key="2">
    <source>
        <dbReference type="SAM" id="Phobius"/>
    </source>
</evidence>
<dbReference type="EMBL" id="KB199906">
    <property type="protein sequence ID" value="ESP03708.1"/>
    <property type="molecule type" value="Genomic_DNA"/>
</dbReference>
<keyword evidence="6" id="KW-1185">Reference proteome</keyword>
<keyword evidence="2" id="KW-1133">Transmembrane helix</keyword>
<evidence type="ECO:0000313" key="5">
    <source>
        <dbReference type="EMBL" id="ESP03708.1"/>
    </source>
</evidence>
<dbReference type="SUPFAM" id="SSF90188">
    <property type="entry name" value="Somatomedin B domain"/>
    <property type="match status" value="1"/>
</dbReference>
<organism evidence="5 6">
    <name type="scientific">Lottia gigantea</name>
    <name type="common">Giant owl limpet</name>
    <dbReference type="NCBI Taxonomy" id="225164"/>
    <lineage>
        <taxon>Eukaryota</taxon>
        <taxon>Metazoa</taxon>
        <taxon>Spiralia</taxon>
        <taxon>Lophotrochozoa</taxon>
        <taxon>Mollusca</taxon>
        <taxon>Gastropoda</taxon>
        <taxon>Patellogastropoda</taxon>
        <taxon>Lottioidea</taxon>
        <taxon>Lottiidae</taxon>
        <taxon>Lottia</taxon>
    </lineage>
</organism>
<feature type="signal peptide" evidence="3">
    <location>
        <begin position="1"/>
        <end position="16"/>
    </location>
</feature>
<dbReference type="Pfam" id="PF01033">
    <property type="entry name" value="Somatomedin_B"/>
    <property type="match status" value="1"/>
</dbReference>
<dbReference type="Proteomes" id="UP000030746">
    <property type="component" value="Unassembled WGS sequence"/>
</dbReference>
<dbReference type="Gene3D" id="4.10.410.20">
    <property type="match status" value="1"/>
</dbReference>
<dbReference type="InterPro" id="IPR036024">
    <property type="entry name" value="Somatomedin_B-like_dom_sf"/>
</dbReference>
<dbReference type="RefSeq" id="XP_009045565.1">
    <property type="nucleotide sequence ID" value="XM_009047317.1"/>
</dbReference>
<dbReference type="SMART" id="SM00201">
    <property type="entry name" value="SO"/>
    <property type="match status" value="1"/>
</dbReference>
<feature type="chain" id="PRO_5004717116" description="SMB domain-containing protein" evidence="3">
    <location>
        <begin position="17"/>
        <end position="522"/>
    </location>
</feature>
<dbReference type="InterPro" id="IPR001212">
    <property type="entry name" value="Somatomedin_B_dom"/>
</dbReference>
<keyword evidence="2" id="KW-0472">Membrane</keyword>
<protein>
    <recommendedName>
        <fullName evidence="4">SMB domain-containing protein</fullName>
    </recommendedName>
</protein>
<evidence type="ECO:0000259" key="4">
    <source>
        <dbReference type="PROSITE" id="PS50958"/>
    </source>
</evidence>
<dbReference type="KEGG" id="lgi:LOTGIDRAFT_171138"/>
<keyword evidence="2" id="KW-0812">Transmembrane</keyword>
<keyword evidence="1" id="KW-1015">Disulfide bond</keyword>
<reference evidence="5 6" key="1">
    <citation type="journal article" date="2013" name="Nature">
        <title>Insights into bilaterian evolution from three spiralian genomes.</title>
        <authorList>
            <person name="Simakov O."/>
            <person name="Marletaz F."/>
            <person name="Cho S.J."/>
            <person name="Edsinger-Gonzales E."/>
            <person name="Havlak P."/>
            <person name="Hellsten U."/>
            <person name="Kuo D.H."/>
            <person name="Larsson T."/>
            <person name="Lv J."/>
            <person name="Arendt D."/>
            <person name="Savage R."/>
            <person name="Osoegawa K."/>
            <person name="de Jong P."/>
            <person name="Grimwood J."/>
            <person name="Chapman J.A."/>
            <person name="Shapiro H."/>
            <person name="Aerts A."/>
            <person name="Otillar R.P."/>
            <person name="Terry A.Y."/>
            <person name="Boore J.L."/>
            <person name="Grigoriev I.V."/>
            <person name="Lindberg D.R."/>
            <person name="Seaver E.C."/>
            <person name="Weisblat D.A."/>
            <person name="Putnam N.H."/>
            <person name="Rokhsar D.S."/>
        </authorList>
    </citation>
    <scope>NUCLEOTIDE SEQUENCE [LARGE SCALE GENOMIC DNA]</scope>
</reference>